<keyword evidence="1 3" id="KW-0732">Signal</keyword>
<protein>
    <recommendedName>
        <fullName evidence="4">DUF4352 domain-containing protein</fullName>
    </recommendedName>
</protein>
<feature type="chain" id="PRO_5038380057" description="DUF4352 domain-containing protein" evidence="3">
    <location>
        <begin position="22"/>
        <end position="199"/>
    </location>
</feature>
<dbReference type="RefSeq" id="WP_190121483.1">
    <property type="nucleotide sequence ID" value="NZ_BMWG01000002.1"/>
</dbReference>
<comment type="caution">
    <text evidence="5">The sequence shown here is derived from an EMBL/GenBank/DDBJ whole genome shotgun (WGS) entry which is preliminary data.</text>
</comment>
<keyword evidence="6" id="KW-1185">Reference proteome</keyword>
<name>A0A918PPH7_9ACTN</name>
<dbReference type="Gene3D" id="2.60.40.1240">
    <property type="match status" value="1"/>
</dbReference>
<proteinExistence type="predicted"/>
<dbReference type="EMBL" id="BMWG01000002">
    <property type="protein sequence ID" value="GGZ18047.1"/>
    <property type="molecule type" value="Genomic_DNA"/>
</dbReference>
<gene>
    <name evidence="5" type="ORF">GCM10010387_08070</name>
</gene>
<evidence type="ECO:0000259" key="4">
    <source>
        <dbReference type="Pfam" id="PF11611"/>
    </source>
</evidence>
<accession>A0A918PPH7</accession>
<reference evidence="5" key="2">
    <citation type="submission" date="2020-09" db="EMBL/GenBank/DDBJ databases">
        <authorList>
            <person name="Sun Q."/>
            <person name="Ohkuma M."/>
        </authorList>
    </citation>
    <scope>NUCLEOTIDE SEQUENCE</scope>
    <source>
        <strain evidence="5">JCM 4988</strain>
    </source>
</reference>
<sequence>MRHIARVLLLSALAMSLTACQNPVDALTDGPPPRARPAPATPAAQAAASDEKPARAAAKPEVAWVGDSADLGGRGSGTHLRVSVVGQVDPAVGVRAADRPASGSRWVGVAVTLLNFGGKPHEVAGARAWVVDDTGERHLPVTTGTLTTGAPLRWNTLSVGEQRKGWLVFEVPERARIVRLHTVLGNRSLAWQLRFPPSR</sequence>
<dbReference type="Pfam" id="PF11611">
    <property type="entry name" value="DUF4352"/>
    <property type="match status" value="1"/>
</dbReference>
<dbReference type="AlphaFoldDB" id="A0A918PPH7"/>
<dbReference type="PROSITE" id="PS51257">
    <property type="entry name" value="PROKAR_LIPOPROTEIN"/>
    <property type="match status" value="1"/>
</dbReference>
<dbReference type="InterPro" id="IPR029050">
    <property type="entry name" value="Immunoprotect_excell_Ig-like"/>
</dbReference>
<feature type="domain" description="DUF4352" evidence="4">
    <location>
        <begin position="89"/>
        <end position="177"/>
    </location>
</feature>
<feature type="compositionally biased region" description="Pro residues" evidence="2">
    <location>
        <begin position="30"/>
        <end position="40"/>
    </location>
</feature>
<feature type="signal peptide" evidence="3">
    <location>
        <begin position="1"/>
        <end position="21"/>
    </location>
</feature>
<evidence type="ECO:0000313" key="5">
    <source>
        <dbReference type="EMBL" id="GGZ18047.1"/>
    </source>
</evidence>
<reference evidence="5" key="1">
    <citation type="journal article" date="2014" name="Int. J. Syst. Evol. Microbiol.">
        <title>Complete genome sequence of Corynebacterium casei LMG S-19264T (=DSM 44701T), isolated from a smear-ripened cheese.</title>
        <authorList>
            <consortium name="US DOE Joint Genome Institute (JGI-PGF)"/>
            <person name="Walter F."/>
            <person name="Albersmeier A."/>
            <person name="Kalinowski J."/>
            <person name="Ruckert C."/>
        </authorList>
    </citation>
    <scope>NUCLEOTIDE SEQUENCE</scope>
    <source>
        <strain evidence="5">JCM 4988</strain>
    </source>
</reference>
<organism evidence="5 6">
    <name type="scientific">Streptomyces inusitatus</name>
    <dbReference type="NCBI Taxonomy" id="68221"/>
    <lineage>
        <taxon>Bacteria</taxon>
        <taxon>Bacillati</taxon>
        <taxon>Actinomycetota</taxon>
        <taxon>Actinomycetes</taxon>
        <taxon>Kitasatosporales</taxon>
        <taxon>Streptomycetaceae</taxon>
        <taxon>Streptomyces</taxon>
    </lineage>
</organism>
<evidence type="ECO:0000256" key="1">
    <source>
        <dbReference type="ARBA" id="ARBA00022729"/>
    </source>
</evidence>
<dbReference type="InterPro" id="IPR029051">
    <property type="entry name" value="DUF4352"/>
</dbReference>
<dbReference type="Proteomes" id="UP000630936">
    <property type="component" value="Unassembled WGS sequence"/>
</dbReference>
<evidence type="ECO:0000313" key="6">
    <source>
        <dbReference type="Proteomes" id="UP000630936"/>
    </source>
</evidence>
<feature type="region of interest" description="Disordered" evidence="2">
    <location>
        <begin position="25"/>
        <end position="61"/>
    </location>
</feature>
<evidence type="ECO:0000256" key="2">
    <source>
        <dbReference type="SAM" id="MobiDB-lite"/>
    </source>
</evidence>
<evidence type="ECO:0000256" key="3">
    <source>
        <dbReference type="SAM" id="SignalP"/>
    </source>
</evidence>